<keyword evidence="7" id="KW-1185">Reference proteome</keyword>
<evidence type="ECO:0000256" key="2">
    <source>
        <dbReference type="ARBA" id="ARBA00022741"/>
    </source>
</evidence>
<dbReference type="InterPro" id="IPR003593">
    <property type="entry name" value="AAA+_ATPase"/>
</dbReference>
<accession>A0ABT2QJ68</accession>
<dbReference type="InterPro" id="IPR017871">
    <property type="entry name" value="ABC_transporter-like_CS"/>
</dbReference>
<feature type="region of interest" description="Disordered" evidence="4">
    <location>
        <begin position="1"/>
        <end position="41"/>
    </location>
</feature>
<evidence type="ECO:0000313" key="7">
    <source>
        <dbReference type="Proteomes" id="UP001320972"/>
    </source>
</evidence>
<comment type="caution">
    <text evidence="6">The sequence shown here is derived from an EMBL/GenBank/DDBJ whole genome shotgun (WGS) entry which is preliminary data.</text>
</comment>
<dbReference type="CDD" id="cd03255">
    <property type="entry name" value="ABC_MJ0796_LolCDE_FtsE"/>
    <property type="match status" value="1"/>
</dbReference>
<dbReference type="SUPFAM" id="SSF52540">
    <property type="entry name" value="P-loop containing nucleoside triphosphate hydrolases"/>
    <property type="match status" value="1"/>
</dbReference>
<dbReference type="EMBL" id="JAOPKB010000014">
    <property type="protein sequence ID" value="MCU4974926.1"/>
    <property type="molecule type" value="Genomic_DNA"/>
</dbReference>
<feature type="compositionally biased region" description="Polar residues" evidence="4">
    <location>
        <begin position="1"/>
        <end position="10"/>
    </location>
</feature>
<dbReference type="InterPro" id="IPR003439">
    <property type="entry name" value="ABC_transporter-like_ATP-bd"/>
</dbReference>
<evidence type="ECO:0000313" key="6">
    <source>
        <dbReference type="EMBL" id="MCU4974926.1"/>
    </source>
</evidence>
<name>A0ABT2QJ68_9EURY</name>
<reference evidence="6 7" key="1">
    <citation type="submission" date="2022-09" db="EMBL/GenBank/DDBJ databases">
        <title>Enrichment on poylsaccharides allowed isolation of novel metabolic and taxonomic groups of Haloarchaea.</title>
        <authorList>
            <person name="Sorokin D.Y."/>
            <person name="Elcheninov A.G."/>
            <person name="Khizhniak T.V."/>
            <person name="Kolganova T.V."/>
            <person name="Kublanov I.V."/>
        </authorList>
    </citation>
    <scope>NUCLEOTIDE SEQUENCE [LARGE SCALE GENOMIC DNA]</scope>
    <source>
        <strain evidence="6 7">AArc-m2/3/4</strain>
    </source>
</reference>
<feature type="domain" description="ABC transporter" evidence="5">
    <location>
        <begin position="16"/>
        <end position="259"/>
    </location>
</feature>
<sequence length="259" mass="27878">MAVRSGSQRDSPPPIARADGVTKRYRRGSEPGRVGRLFGRSTPPEVTALEDVSLAIGSNEIVGLAGPSGSGKSTLLHLLAGLELPSEGTVTFQGTDLGTLSTRKRTRLRLEHVGIVFQHFHLLDSLSARGNVALPLVELGVSKSERRHRATELLERVGLEDRVTHRPGELSGGEQQRVAIARALVTDPTLVIADEPTGELDTETGLTVLEQFERVADDRAVVLASHDQPTLDIADRVVRLRDGRIDEEATARAPSGTET</sequence>
<proteinExistence type="predicted"/>
<dbReference type="Gene3D" id="3.40.50.300">
    <property type="entry name" value="P-loop containing nucleotide triphosphate hydrolases"/>
    <property type="match status" value="1"/>
</dbReference>
<gene>
    <name evidence="6" type="ORF">OB955_19585</name>
</gene>
<dbReference type="Pfam" id="PF00005">
    <property type="entry name" value="ABC_tran"/>
    <property type="match status" value="1"/>
</dbReference>
<keyword evidence="2" id="KW-0547">Nucleotide-binding</keyword>
<dbReference type="InterPro" id="IPR027417">
    <property type="entry name" value="P-loop_NTPase"/>
</dbReference>
<protein>
    <submittedName>
        <fullName evidence="6">ABC transporter ATP-binding protein</fullName>
    </submittedName>
</protein>
<evidence type="ECO:0000259" key="5">
    <source>
        <dbReference type="PROSITE" id="PS50893"/>
    </source>
</evidence>
<dbReference type="RefSeq" id="WP_338008818.1">
    <property type="nucleotide sequence ID" value="NZ_JAOPKB010000014.1"/>
</dbReference>
<dbReference type="PANTHER" id="PTHR24220">
    <property type="entry name" value="IMPORT ATP-BINDING PROTEIN"/>
    <property type="match status" value="1"/>
</dbReference>
<evidence type="ECO:0000256" key="4">
    <source>
        <dbReference type="SAM" id="MobiDB-lite"/>
    </source>
</evidence>
<dbReference type="PANTHER" id="PTHR24220:SF86">
    <property type="entry name" value="ABC TRANSPORTER ABCH.1"/>
    <property type="match status" value="1"/>
</dbReference>
<keyword evidence="3 6" id="KW-0067">ATP-binding</keyword>
<dbReference type="InterPro" id="IPR015854">
    <property type="entry name" value="ABC_transpr_LolD-like"/>
</dbReference>
<dbReference type="InterPro" id="IPR017911">
    <property type="entry name" value="MacB-like_ATP-bd"/>
</dbReference>
<evidence type="ECO:0000256" key="1">
    <source>
        <dbReference type="ARBA" id="ARBA00022448"/>
    </source>
</evidence>
<organism evidence="6 7">
    <name type="scientific">Natronoglomus mannanivorans</name>
    <dbReference type="NCBI Taxonomy" id="2979990"/>
    <lineage>
        <taxon>Archaea</taxon>
        <taxon>Methanobacteriati</taxon>
        <taxon>Methanobacteriota</taxon>
        <taxon>Stenosarchaea group</taxon>
        <taxon>Halobacteria</taxon>
        <taxon>Halobacteriales</taxon>
        <taxon>Natrialbaceae</taxon>
        <taxon>Natronoglomus</taxon>
    </lineage>
</organism>
<dbReference type="PROSITE" id="PS00211">
    <property type="entry name" value="ABC_TRANSPORTER_1"/>
    <property type="match status" value="1"/>
</dbReference>
<dbReference type="SMART" id="SM00382">
    <property type="entry name" value="AAA"/>
    <property type="match status" value="1"/>
</dbReference>
<keyword evidence="1" id="KW-0813">Transport</keyword>
<dbReference type="GO" id="GO:0005524">
    <property type="term" value="F:ATP binding"/>
    <property type="evidence" value="ECO:0007669"/>
    <property type="project" value="UniProtKB-KW"/>
</dbReference>
<dbReference type="Proteomes" id="UP001320972">
    <property type="component" value="Unassembled WGS sequence"/>
</dbReference>
<dbReference type="PROSITE" id="PS50893">
    <property type="entry name" value="ABC_TRANSPORTER_2"/>
    <property type="match status" value="1"/>
</dbReference>
<evidence type="ECO:0000256" key="3">
    <source>
        <dbReference type="ARBA" id="ARBA00022840"/>
    </source>
</evidence>